<reference evidence="2" key="1">
    <citation type="journal article" date="2014" name="Front. Microbiol.">
        <title>High frequency of phylogenetically diverse reductive dehalogenase-homologous genes in deep subseafloor sedimentary metagenomes.</title>
        <authorList>
            <person name="Kawai M."/>
            <person name="Futagami T."/>
            <person name="Toyoda A."/>
            <person name="Takaki Y."/>
            <person name="Nishi S."/>
            <person name="Hori S."/>
            <person name="Arai W."/>
            <person name="Tsubouchi T."/>
            <person name="Morono Y."/>
            <person name="Uchiyama I."/>
            <person name="Ito T."/>
            <person name="Fujiyama A."/>
            <person name="Inagaki F."/>
            <person name="Takami H."/>
        </authorList>
    </citation>
    <scope>NUCLEOTIDE SEQUENCE</scope>
    <source>
        <strain evidence="2">Expedition CK06-06</strain>
    </source>
</reference>
<comment type="caution">
    <text evidence="2">The sequence shown here is derived from an EMBL/GenBank/DDBJ whole genome shotgun (WGS) entry which is preliminary data.</text>
</comment>
<feature type="transmembrane region" description="Helical" evidence="1">
    <location>
        <begin position="40"/>
        <end position="61"/>
    </location>
</feature>
<evidence type="ECO:0000313" key="2">
    <source>
        <dbReference type="EMBL" id="GAF93655.1"/>
    </source>
</evidence>
<dbReference type="InterPro" id="IPR032820">
    <property type="entry name" value="ATPase_put"/>
</dbReference>
<dbReference type="EMBL" id="BARS01010446">
    <property type="protein sequence ID" value="GAF93655.1"/>
    <property type="molecule type" value="Genomic_DNA"/>
</dbReference>
<keyword evidence="1" id="KW-1133">Transmembrane helix</keyword>
<feature type="non-terminal residue" evidence="2">
    <location>
        <position position="70"/>
    </location>
</feature>
<proteinExistence type="predicted"/>
<keyword evidence="1" id="KW-0472">Membrane</keyword>
<accession>X0UZ08</accession>
<organism evidence="2">
    <name type="scientific">marine sediment metagenome</name>
    <dbReference type="NCBI Taxonomy" id="412755"/>
    <lineage>
        <taxon>unclassified sequences</taxon>
        <taxon>metagenomes</taxon>
        <taxon>ecological metagenomes</taxon>
    </lineage>
</organism>
<sequence>MGRLPSAVRLFGIGWYFAFCIVAGIVGGVLLDRQVEKEPIFTLVGLFLGLVLAFFGGYIMLLEELGLRRP</sequence>
<dbReference type="Pfam" id="PF09527">
    <property type="entry name" value="ATPase_gene1"/>
    <property type="match status" value="1"/>
</dbReference>
<evidence type="ECO:0000256" key="1">
    <source>
        <dbReference type="SAM" id="Phobius"/>
    </source>
</evidence>
<feature type="transmembrane region" description="Helical" evidence="1">
    <location>
        <begin position="12"/>
        <end position="31"/>
    </location>
</feature>
<protein>
    <recommendedName>
        <fullName evidence="3">AtpZ/AtpI family protein</fullName>
    </recommendedName>
</protein>
<evidence type="ECO:0008006" key="3">
    <source>
        <dbReference type="Google" id="ProtNLM"/>
    </source>
</evidence>
<keyword evidence="1" id="KW-0812">Transmembrane</keyword>
<dbReference type="AlphaFoldDB" id="X0UZ08"/>
<name>X0UZ08_9ZZZZ</name>
<gene>
    <name evidence="2" type="ORF">S01H1_19355</name>
</gene>